<keyword evidence="3" id="KW-1185">Reference proteome</keyword>
<dbReference type="RefSeq" id="WP_119781673.1">
    <property type="nucleotide sequence ID" value="NZ_QYUK01000011.1"/>
</dbReference>
<dbReference type="Gene3D" id="2.50.20.10">
    <property type="entry name" value="Lipoprotein localisation LolA/LolB/LppX"/>
    <property type="match status" value="1"/>
</dbReference>
<dbReference type="Pfam" id="PF07044">
    <property type="entry name" value="DUF1329"/>
    <property type="match status" value="1"/>
</dbReference>
<evidence type="ECO:0000256" key="1">
    <source>
        <dbReference type="SAM" id="SignalP"/>
    </source>
</evidence>
<organism evidence="2 3">
    <name type="scientific">Oleomonas cavernae</name>
    <dbReference type="NCBI Taxonomy" id="2320859"/>
    <lineage>
        <taxon>Bacteria</taxon>
        <taxon>Pseudomonadati</taxon>
        <taxon>Pseudomonadota</taxon>
        <taxon>Alphaproteobacteria</taxon>
        <taxon>Acetobacterales</taxon>
        <taxon>Acetobacteraceae</taxon>
        <taxon>Oleomonas</taxon>
    </lineage>
</organism>
<gene>
    <name evidence="2" type="ORF">D3874_23725</name>
</gene>
<sequence>MKRIAYLGLTLGLAALLGGTALAKGGPDQIARLGADLTPMGSTKAGNADGSIPAWDGGIKTAPAGYAPGQRLVDPFASDPVLFTITGANADQYAAKLSPGQLALLKTYPTYKLNVYKTHRSCAYKQAVYDANKKNAEVAKLTPDGNGLAEGLVGVPFPLATEGVEFFWNHRFRPRLGFKFRRAFALAAVTRTGDYTIVKAQDEGILHYMGPGVRAVGDVTQLSQLNNVWITYLSMTTAPARIAGSIILVLDNINDSQGPRQAWQYNPGTRRVLRAPDLSFDNPGTNSDGLTTIDQFDIMNGSPERYTWKYNGLQEAYIGYNAYKANNTPYKEFLTGQHPNQDVMRYELHRVHNVEANLREGARHIYSKRVIFQDEDSWTFTNVSLFDTRGSLWRVQDAPIIQYYDAQSCNQIFEVDYDLQSGRYLAQTMNMEEKPLEWNVEELQPERYTPDAIRRLGTR</sequence>
<keyword evidence="1" id="KW-0732">Signal</keyword>
<dbReference type="InterPro" id="IPR010752">
    <property type="entry name" value="DUF1329"/>
</dbReference>
<feature type="signal peptide" evidence="1">
    <location>
        <begin position="1"/>
        <end position="23"/>
    </location>
</feature>
<name>A0A418WHY3_9PROT</name>
<reference evidence="2 3" key="1">
    <citation type="submission" date="2018-09" db="EMBL/GenBank/DDBJ databases">
        <authorList>
            <person name="Zhu H."/>
        </authorList>
    </citation>
    <scope>NUCLEOTIDE SEQUENCE [LARGE SCALE GENOMIC DNA]</scope>
    <source>
        <strain evidence="2 3">K1W22B-8</strain>
    </source>
</reference>
<dbReference type="Proteomes" id="UP000284605">
    <property type="component" value="Unassembled WGS sequence"/>
</dbReference>
<dbReference type="EMBL" id="QYUK01000011">
    <property type="protein sequence ID" value="RJF89610.1"/>
    <property type="molecule type" value="Genomic_DNA"/>
</dbReference>
<dbReference type="CDD" id="cd16329">
    <property type="entry name" value="LolA_like"/>
    <property type="match status" value="1"/>
</dbReference>
<evidence type="ECO:0000313" key="2">
    <source>
        <dbReference type="EMBL" id="RJF89610.1"/>
    </source>
</evidence>
<comment type="caution">
    <text evidence="2">The sequence shown here is derived from an EMBL/GenBank/DDBJ whole genome shotgun (WGS) entry which is preliminary data.</text>
</comment>
<proteinExistence type="predicted"/>
<protein>
    <submittedName>
        <fullName evidence="2">DUF1329 domain-containing protein</fullName>
    </submittedName>
</protein>
<evidence type="ECO:0000313" key="3">
    <source>
        <dbReference type="Proteomes" id="UP000284605"/>
    </source>
</evidence>
<feature type="chain" id="PRO_5019423021" evidence="1">
    <location>
        <begin position="24"/>
        <end position="459"/>
    </location>
</feature>
<accession>A0A418WHY3</accession>
<dbReference type="OrthoDB" id="8431898at2"/>
<dbReference type="AlphaFoldDB" id="A0A418WHY3"/>